<protein>
    <recommendedName>
        <fullName evidence="9">NB-ARC domain-containing protein</fullName>
    </recommendedName>
</protein>
<keyword evidence="3" id="KW-0611">Plant defense</keyword>
<dbReference type="GO" id="GO:0042742">
    <property type="term" value="P:defense response to bacterium"/>
    <property type="evidence" value="ECO:0007669"/>
    <property type="project" value="UniProtKB-ARBA"/>
</dbReference>
<feature type="domain" description="NB-ARC" evidence="5">
    <location>
        <begin position="548"/>
        <end position="697"/>
    </location>
</feature>
<dbReference type="Gene3D" id="1.10.8.430">
    <property type="entry name" value="Helical domain of apoptotic protease-activating factors"/>
    <property type="match status" value="1"/>
</dbReference>
<keyword evidence="2" id="KW-0677">Repeat</keyword>
<dbReference type="PRINTS" id="PR00364">
    <property type="entry name" value="DISEASERSIST"/>
</dbReference>
<reference evidence="8" key="2">
    <citation type="journal article" date="2017" name="Nat. Plants">
        <title>The Aegilops tauschii genome reveals multiple impacts of transposons.</title>
        <authorList>
            <person name="Zhao G."/>
            <person name="Zou C."/>
            <person name="Li K."/>
            <person name="Wang K."/>
            <person name="Li T."/>
            <person name="Gao L."/>
            <person name="Zhang X."/>
            <person name="Wang H."/>
            <person name="Yang Z."/>
            <person name="Liu X."/>
            <person name="Jiang W."/>
            <person name="Mao L."/>
            <person name="Kong X."/>
            <person name="Jiao Y."/>
            <person name="Jia J."/>
        </authorList>
    </citation>
    <scope>NUCLEOTIDE SEQUENCE [LARGE SCALE GENOMIC DNA]</scope>
    <source>
        <strain evidence="8">cv. AL8/78</strain>
    </source>
</reference>
<dbReference type="InterPro" id="IPR050905">
    <property type="entry name" value="Plant_NBS-LRR"/>
</dbReference>
<evidence type="ECO:0000256" key="1">
    <source>
        <dbReference type="ARBA" id="ARBA00008894"/>
    </source>
</evidence>
<dbReference type="SUPFAM" id="SSF52540">
    <property type="entry name" value="P-loop containing nucleoside triphosphate hydrolases"/>
    <property type="match status" value="2"/>
</dbReference>
<dbReference type="FunFam" id="1.10.10.10:FF:000322">
    <property type="entry name" value="Probable disease resistance protein At1g63360"/>
    <property type="match status" value="1"/>
</dbReference>
<dbReference type="InterPro" id="IPR002182">
    <property type="entry name" value="NB-ARC"/>
</dbReference>
<dbReference type="Pfam" id="PF00931">
    <property type="entry name" value="NB-ARC"/>
    <property type="match status" value="2"/>
</dbReference>
<feature type="domain" description="Disease resistance R13L4/SHOC-2-like LRR" evidence="6">
    <location>
        <begin position="921"/>
        <end position="1068"/>
    </location>
</feature>
<evidence type="ECO:0000256" key="2">
    <source>
        <dbReference type="ARBA" id="ARBA00022737"/>
    </source>
</evidence>
<keyword evidence="4" id="KW-0547">Nucleotide-binding</keyword>
<dbReference type="GeneID" id="109752698"/>
<comment type="similarity">
    <text evidence="1">Belongs to the disease resistance NB-LRR family.</text>
</comment>
<dbReference type="GO" id="GO:0043531">
    <property type="term" value="F:ADP binding"/>
    <property type="evidence" value="ECO:0007669"/>
    <property type="project" value="InterPro"/>
</dbReference>
<dbReference type="InterPro" id="IPR055414">
    <property type="entry name" value="LRR_R13L4/SHOC2-like"/>
</dbReference>
<dbReference type="Pfam" id="PF23598">
    <property type="entry name" value="LRR_14"/>
    <property type="match status" value="1"/>
</dbReference>
<evidence type="ECO:0000313" key="8">
    <source>
        <dbReference type="Proteomes" id="UP000015105"/>
    </source>
</evidence>
<dbReference type="Gene3D" id="1.10.10.10">
    <property type="entry name" value="Winged helix-like DNA-binding domain superfamily/Winged helix DNA-binding domain"/>
    <property type="match status" value="1"/>
</dbReference>
<accession>A0A453Q8T2</accession>
<keyword evidence="4" id="KW-0067">ATP-binding</keyword>
<dbReference type="SUPFAM" id="SSF52058">
    <property type="entry name" value="L domain-like"/>
    <property type="match status" value="1"/>
</dbReference>
<dbReference type="STRING" id="200361.A0A453Q8T2"/>
<dbReference type="Gene3D" id="3.80.10.10">
    <property type="entry name" value="Ribonuclease Inhibitor"/>
    <property type="match status" value="1"/>
</dbReference>
<sequence>MPIVPPALGPLLGNTVNTVISPFYTLFSTNATYCFTARTNVRNHKTETETLKGNLHSIKQRITDGERNGLIPTEEAKDWVRRAEQAISEEAANRESFDQRCRIFGCSMNCWGNYKTSKEAAEKVHAVRTYISSTPQPNNITRIPPPPPVVDLSTHSAQLPPSREDTLNNALRCITAVGAIGIWGPDRDEKTHLLKKINDSFLEECPFDFVIFVTASSEVSVQAQIVSRLRTDAVPDVATQATRISELLSKKKFLLLVDDLRVQLDLQAAGIPYPLGDVQVVEAGQVSRWVQRKVVVTSISQSICHLMDVERDIHVPDLGEDEARQLFAEEFGAQDIYSDPVIGALAEQLVRELKSLPSDLIRYGKVMQGIRDVRRWQDAIDAVRKANLRRDGDPLNLVSIYINAHFSYCRFEYLLIYVCYLSLKSEKIVRNLKNATEDLNAKGKDVHREIADAELQHNKTPTNEAKRWLQKVYNIIHDVQVMSHGSRQLKMDVTMEASEKLREVQECLSTCPSTIVVESMPPPVQEMPGPSMSAENLNLQDALHFIKDEPTVGMIGIWGPGGVGKTHLLKNINNSFGEGMDFNFVLFVTASKECSVEKVQSQIIERFKLPSSGSKSRTIYEYMKTKSFLVLLDDLWDEIDLEDVGIPYPLGSVNKLSRKVVLTTRLRKVCGQMKVKKELKVAYLQEHEAWQLFEENIDAETLSSPHIEDLARELMKELKGLPLALITIGKAMYQKDEYQWETAIQYMKKSCCTEDKDPIELGMETNVFRQLKFSYEKLRNDTLRYCFLTCVLWPEDAKIRKVDLAQCWMGLGLVNEHDIEYSFRKSYSLIADLTAACLLESSDVRPGSSFENSHGSVKVHDVIRDMALWISCDYGENNDKWIVAAPGGRDKRIIILSNKAECISLSFNRIPIRFNLDPLKLRILCLRNNELDESIVEEIKNCTSLTYLDLSRNNLKRIPEELCSLVNLEYLDLSENVFGESGVPQSFGKLINLKFLYLKSGSGYVRIPSGVISRLKALQVIDLRSLLRKCTLFLFRELGTLPQLKALGILVRDLAQLESLEAANLPVRYLALNDVSALTRILSTDFAQRTLYELDINLERYFLEQDINEEIDTREITVEHDTEQPNNRFGALNNLHLTMTRSLREIKWMGATPAFIFPRLAYLELIMCQHLLHLSWVMHLPRLEQLHIVSCDGMVQAFMRCHGDKLCNGQDKTKTFPRLKLLFLIYNESLETIGDNGMEFPSLERLELEGSLALKRLPFQSDSVPPKLKELRFDDARCWERLECEEGVKTILQPYLKFGRRHQG</sequence>
<dbReference type="GO" id="GO:0005524">
    <property type="term" value="F:ATP binding"/>
    <property type="evidence" value="ECO:0007669"/>
    <property type="project" value="UniProtKB-KW"/>
</dbReference>
<evidence type="ECO:0008006" key="9">
    <source>
        <dbReference type="Google" id="ProtNLM"/>
    </source>
</evidence>
<evidence type="ECO:0000256" key="4">
    <source>
        <dbReference type="ARBA" id="ARBA00022840"/>
    </source>
</evidence>
<dbReference type="PANTHER" id="PTHR33463:SF207">
    <property type="entry name" value="AAA+ ATPASE DOMAIN-CONTAINING PROTEIN"/>
    <property type="match status" value="1"/>
</dbReference>
<dbReference type="InterPro" id="IPR032675">
    <property type="entry name" value="LRR_dom_sf"/>
</dbReference>
<evidence type="ECO:0000256" key="3">
    <source>
        <dbReference type="ARBA" id="ARBA00022821"/>
    </source>
</evidence>
<dbReference type="Proteomes" id="UP000015105">
    <property type="component" value="Chromosome 6D"/>
</dbReference>
<dbReference type="RefSeq" id="XP_073358838.1">
    <property type="nucleotide sequence ID" value="XM_073502737.1"/>
</dbReference>
<reference evidence="7" key="5">
    <citation type="journal article" date="2021" name="G3 (Bethesda)">
        <title>Aegilops tauschii genome assembly Aet v5.0 features greater sequence contiguity and improved annotation.</title>
        <authorList>
            <person name="Wang L."/>
            <person name="Zhu T."/>
            <person name="Rodriguez J.C."/>
            <person name="Deal K.R."/>
            <person name="Dubcovsky J."/>
            <person name="McGuire P.E."/>
            <person name="Lux T."/>
            <person name="Spannagl M."/>
            <person name="Mayer K.F.X."/>
            <person name="Baldrich P."/>
            <person name="Meyers B.C."/>
            <person name="Huo N."/>
            <person name="Gu Y.Q."/>
            <person name="Zhou H."/>
            <person name="Devos K.M."/>
            <person name="Bennetzen J.L."/>
            <person name="Unver T."/>
            <person name="Budak H."/>
            <person name="Gulick P.J."/>
            <person name="Galiba G."/>
            <person name="Kalapos B."/>
            <person name="Nelson D.R."/>
            <person name="Li P."/>
            <person name="You F.M."/>
            <person name="Luo M.C."/>
            <person name="Dvorak J."/>
        </authorList>
    </citation>
    <scope>NUCLEOTIDE SEQUENCE [LARGE SCALE GENOMIC DNA]</scope>
    <source>
        <strain evidence="7">cv. AL8/78</strain>
    </source>
</reference>
<dbReference type="FunFam" id="3.40.50.300:FF:001091">
    <property type="entry name" value="Probable disease resistance protein At1g61300"/>
    <property type="match status" value="1"/>
</dbReference>
<keyword evidence="8" id="KW-1185">Reference proteome</keyword>
<dbReference type="InterPro" id="IPR001611">
    <property type="entry name" value="Leu-rich_rpt"/>
</dbReference>
<dbReference type="EnsemblPlants" id="AET6Gv21017400.4">
    <property type="protein sequence ID" value="AET6Gv21017400.4"/>
    <property type="gene ID" value="AET6Gv21017400"/>
</dbReference>
<dbReference type="InterPro" id="IPR036388">
    <property type="entry name" value="WH-like_DNA-bd_sf"/>
</dbReference>
<organism evidence="7 8">
    <name type="scientific">Aegilops tauschii subsp. strangulata</name>
    <name type="common">Goatgrass</name>
    <dbReference type="NCBI Taxonomy" id="200361"/>
    <lineage>
        <taxon>Eukaryota</taxon>
        <taxon>Viridiplantae</taxon>
        <taxon>Streptophyta</taxon>
        <taxon>Embryophyta</taxon>
        <taxon>Tracheophyta</taxon>
        <taxon>Spermatophyta</taxon>
        <taxon>Magnoliopsida</taxon>
        <taxon>Liliopsida</taxon>
        <taxon>Poales</taxon>
        <taxon>Poaceae</taxon>
        <taxon>BOP clade</taxon>
        <taxon>Pooideae</taxon>
        <taxon>Triticodae</taxon>
        <taxon>Triticeae</taxon>
        <taxon>Triticinae</taxon>
        <taxon>Aegilops</taxon>
    </lineage>
</organism>
<evidence type="ECO:0000259" key="5">
    <source>
        <dbReference type="Pfam" id="PF00931"/>
    </source>
</evidence>
<dbReference type="PANTHER" id="PTHR33463">
    <property type="entry name" value="NB-ARC DOMAIN-CONTAINING PROTEIN-RELATED"/>
    <property type="match status" value="1"/>
</dbReference>
<dbReference type="RefSeq" id="XP_073358837.1">
    <property type="nucleotide sequence ID" value="XM_073502736.1"/>
</dbReference>
<dbReference type="InterPro" id="IPR027417">
    <property type="entry name" value="P-loop_NTPase"/>
</dbReference>
<evidence type="ECO:0000259" key="6">
    <source>
        <dbReference type="Pfam" id="PF23598"/>
    </source>
</evidence>
<dbReference type="InterPro" id="IPR042197">
    <property type="entry name" value="Apaf_helical"/>
</dbReference>
<dbReference type="GO" id="GO:0002758">
    <property type="term" value="P:innate immune response-activating signaling pathway"/>
    <property type="evidence" value="ECO:0007669"/>
    <property type="project" value="UniProtKB-ARBA"/>
</dbReference>
<dbReference type="Gramene" id="AET6Gv21017400.4">
    <property type="protein sequence ID" value="AET6Gv21017400.4"/>
    <property type="gene ID" value="AET6Gv21017400"/>
</dbReference>
<name>A0A453Q8T2_AEGTS</name>
<dbReference type="GO" id="GO:0009626">
    <property type="term" value="P:plant-type hypersensitive response"/>
    <property type="evidence" value="ECO:0007669"/>
    <property type="project" value="UniProtKB-ARBA"/>
</dbReference>
<feature type="domain" description="NB-ARC" evidence="5">
    <location>
        <begin position="176"/>
        <end position="330"/>
    </location>
</feature>
<proteinExistence type="inferred from homology"/>
<reference evidence="8" key="1">
    <citation type="journal article" date="2014" name="Science">
        <title>Ancient hybridizations among the ancestral genomes of bread wheat.</title>
        <authorList>
            <consortium name="International Wheat Genome Sequencing Consortium,"/>
            <person name="Marcussen T."/>
            <person name="Sandve S.R."/>
            <person name="Heier L."/>
            <person name="Spannagl M."/>
            <person name="Pfeifer M."/>
            <person name="Jakobsen K.S."/>
            <person name="Wulff B.B."/>
            <person name="Steuernagel B."/>
            <person name="Mayer K.F."/>
            <person name="Olsen O.A."/>
        </authorList>
    </citation>
    <scope>NUCLEOTIDE SEQUENCE [LARGE SCALE GENOMIC DNA]</scope>
    <source>
        <strain evidence="8">cv. AL8/78</strain>
    </source>
</reference>
<dbReference type="Gene3D" id="3.40.50.300">
    <property type="entry name" value="P-loop containing nucleotide triphosphate hydrolases"/>
    <property type="match status" value="2"/>
</dbReference>
<evidence type="ECO:0000313" key="7">
    <source>
        <dbReference type="EnsemblPlants" id="AET6Gv21017400.4"/>
    </source>
</evidence>
<reference evidence="7" key="3">
    <citation type="journal article" date="2017" name="Nature">
        <title>Genome sequence of the progenitor of the wheat D genome Aegilops tauschii.</title>
        <authorList>
            <person name="Luo M.C."/>
            <person name="Gu Y.Q."/>
            <person name="Puiu D."/>
            <person name="Wang H."/>
            <person name="Twardziok S.O."/>
            <person name="Deal K.R."/>
            <person name="Huo N."/>
            <person name="Zhu T."/>
            <person name="Wang L."/>
            <person name="Wang Y."/>
            <person name="McGuire P.E."/>
            <person name="Liu S."/>
            <person name="Long H."/>
            <person name="Ramasamy R.K."/>
            <person name="Rodriguez J.C."/>
            <person name="Van S.L."/>
            <person name="Yuan L."/>
            <person name="Wang Z."/>
            <person name="Xia Z."/>
            <person name="Xiao L."/>
            <person name="Anderson O.D."/>
            <person name="Ouyang S."/>
            <person name="Liang Y."/>
            <person name="Zimin A.V."/>
            <person name="Pertea G."/>
            <person name="Qi P."/>
            <person name="Bennetzen J.L."/>
            <person name="Dai X."/>
            <person name="Dawson M.W."/>
            <person name="Muller H.G."/>
            <person name="Kugler K."/>
            <person name="Rivarola-Duarte L."/>
            <person name="Spannagl M."/>
            <person name="Mayer K.F.X."/>
            <person name="Lu F.H."/>
            <person name="Bevan M.W."/>
            <person name="Leroy P."/>
            <person name="Li P."/>
            <person name="You F.M."/>
            <person name="Sun Q."/>
            <person name="Liu Z."/>
            <person name="Lyons E."/>
            <person name="Wicker T."/>
            <person name="Salzberg S.L."/>
            <person name="Devos K.M."/>
            <person name="Dvorak J."/>
        </authorList>
    </citation>
    <scope>NUCLEOTIDE SEQUENCE [LARGE SCALE GENOMIC DNA]</scope>
    <source>
        <strain evidence="7">cv. AL8/78</strain>
    </source>
</reference>
<reference evidence="7" key="4">
    <citation type="submission" date="2019-03" db="UniProtKB">
        <authorList>
            <consortium name="EnsemblPlants"/>
        </authorList>
    </citation>
    <scope>IDENTIFICATION</scope>
</reference>
<dbReference type="PROSITE" id="PS51450">
    <property type="entry name" value="LRR"/>
    <property type="match status" value="1"/>
</dbReference>
<dbReference type="RefSeq" id="XP_073358836.1">
    <property type="nucleotide sequence ID" value="XM_073502735.1"/>
</dbReference>